<gene>
    <name evidence="2" type="ORF">GOM49_12350</name>
</gene>
<accession>A0A6I6F613</accession>
<organism evidence="2 3">
    <name type="scientific">Clostridium bovifaecis</name>
    <dbReference type="NCBI Taxonomy" id="2184719"/>
    <lineage>
        <taxon>Bacteria</taxon>
        <taxon>Bacillati</taxon>
        <taxon>Bacillota</taxon>
        <taxon>Clostridia</taxon>
        <taxon>Eubacteriales</taxon>
        <taxon>Clostridiaceae</taxon>
        <taxon>Clostridium</taxon>
    </lineage>
</organism>
<evidence type="ECO:0000313" key="3">
    <source>
        <dbReference type="Proteomes" id="UP000422764"/>
    </source>
</evidence>
<dbReference type="EMBL" id="CP046522">
    <property type="protein sequence ID" value="QGU95778.1"/>
    <property type="molecule type" value="Genomic_DNA"/>
</dbReference>
<reference evidence="2 3" key="1">
    <citation type="submission" date="2019-12" db="EMBL/GenBank/DDBJ databases">
        <title>Genome sequenceing of Clostridium bovifaecis.</title>
        <authorList>
            <person name="Yao Y."/>
        </authorList>
    </citation>
    <scope>NUCLEOTIDE SEQUENCE [LARGE SCALE GENOMIC DNA]</scope>
    <source>
        <strain evidence="2 3">BXX</strain>
    </source>
</reference>
<keyword evidence="1" id="KW-0472">Membrane</keyword>
<protein>
    <submittedName>
        <fullName evidence="2">FeoB-associated Cys-rich membrane protein</fullName>
    </submittedName>
</protein>
<sequence>MIGEILITAVIAGFAIYVLVKNAKKKASGGGCDCGSCSSHCPVYKDKKGR</sequence>
<keyword evidence="1" id="KW-0812">Transmembrane</keyword>
<evidence type="ECO:0000313" key="2">
    <source>
        <dbReference type="EMBL" id="QGU95778.1"/>
    </source>
</evidence>
<keyword evidence="1" id="KW-1133">Transmembrane helix</keyword>
<dbReference type="Proteomes" id="UP000422764">
    <property type="component" value="Chromosome"/>
</dbReference>
<name>A0A6I6F613_9CLOT</name>
<dbReference type="AlphaFoldDB" id="A0A6I6F613"/>
<proteinExistence type="predicted"/>
<evidence type="ECO:0000256" key="1">
    <source>
        <dbReference type="SAM" id="Phobius"/>
    </source>
</evidence>
<keyword evidence="3" id="KW-1185">Reference proteome</keyword>
<feature type="transmembrane region" description="Helical" evidence="1">
    <location>
        <begin position="6"/>
        <end position="23"/>
    </location>
</feature>
<dbReference type="Pfam" id="PF12669">
    <property type="entry name" value="FeoB_associated"/>
    <property type="match status" value="1"/>
</dbReference>